<dbReference type="EMBL" id="JAAOAS010000357">
    <property type="protein sequence ID" value="KAF5578516.1"/>
    <property type="molecule type" value="Genomic_DNA"/>
</dbReference>
<sequence length="350" mass="39979">MSPQESLETWMATHSQTCKTIENQIREEVDAALRQAYCETGDAVRRALEAAHGRQSTEMARTFDNLEETLRGAGISHYNSSSQSLQDKDIEMAQLREEYEAKLKAKDEEIKALNECVINLRGSCRDKDTIIATAMETNKRQLEQQAKQIKAEGETMRLSMAKQKKDTKRHHQNEKAKLKQQLRLANEEIELERRERRRLAEKVDEYYNAIVIIEKNAKKLSVDRKELAEAKKKALAIEKCINSNKISAILYKLSMETSSFKISPFLEPYGCSFFVQVLDVIVEAGNTNRMRTFVDNVRDAGARCFPSVCTMDNFPKTLITGFCDAHNDMCPKITVVDEKGGTQRTVYFDL</sequence>
<keyword evidence="3" id="KW-1185">Reference proteome</keyword>
<comment type="caution">
    <text evidence="2">The sequence shown here is derived from an EMBL/GenBank/DDBJ whole genome shotgun (WGS) entry which is preliminary data.</text>
</comment>
<gene>
    <name evidence="2" type="ORF">FPCIR_11557</name>
</gene>
<accession>A0A8H5KTV3</accession>
<evidence type="ECO:0000256" key="1">
    <source>
        <dbReference type="SAM" id="Coils"/>
    </source>
</evidence>
<reference evidence="2 3" key="1">
    <citation type="submission" date="2020-05" db="EMBL/GenBank/DDBJ databases">
        <title>Identification and distribution of gene clusters putatively required for synthesis of sphingolipid metabolism inhibitors in phylogenetically diverse species of the filamentous fungus Fusarium.</title>
        <authorList>
            <person name="Kim H.-S."/>
            <person name="Busman M."/>
            <person name="Brown D.W."/>
            <person name="Divon H."/>
            <person name="Uhlig S."/>
            <person name="Proctor R.H."/>
        </authorList>
    </citation>
    <scope>NUCLEOTIDE SEQUENCE [LARGE SCALE GENOMIC DNA]</scope>
    <source>
        <strain evidence="2 3">NRRL 36939</strain>
    </source>
</reference>
<proteinExistence type="predicted"/>
<protein>
    <submittedName>
        <fullName evidence="2">Uncharacterized protein</fullName>
    </submittedName>
</protein>
<name>A0A8H5KTV3_9HYPO</name>
<feature type="coiled-coil region" evidence="1">
    <location>
        <begin position="85"/>
        <end position="209"/>
    </location>
</feature>
<keyword evidence="1" id="KW-0175">Coiled coil</keyword>
<dbReference type="Proteomes" id="UP000546213">
    <property type="component" value="Unassembled WGS sequence"/>
</dbReference>
<evidence type="ECO:0000313" key="2">
    <source>
        <dbReference type="EMBL" id="KAF5578516.1"/>
    </source>
</evidence>
<evidence type="ECO:0000313" key="3">
    <source>
        <dbReference type="Proteomes" id="UP000546213"/>
    </source>
</evidence>
<organism evidence="2 3">
    <name type="scientific">Fusarium pseudocircinatum</name>
    <dbReference type="NCBI Taxonomy" id="56676"/>
    <lineage>
        <taxon>Eukaryota</taxon>
        <taxon>Fungi</taxon>
        <taxon>Dikarya</taxon>
        <taxon>Ascomycota</taxon>
        <taxon>Pezizomycotina</taxon>
        <taxon>Sordariomycetes</taxon>
        <taxon>Hypocreomycetidae</taxon>
        <taxon>Hypocreales</taxon>
        <taxon>Nectriaceae</taxon>
        <taxon>Fusarium</taxon>
        <taxon>Fusarium fujikuroi species complex</taxon>
    </lineage>
</organism>
<dbReference type="AlphaFoldDB" id="A0A8H5KTV3"/>
<dbReference type="OrthoDB" id="5092838at2759"/>